<organism evidence="2 3">
    <name type="scientific">Marinomonas phaeophyticola</name>
    <dbReference type="NCBI Taxonomy" id="3004091"/>
    <lineage>
        <taxon>Bacteria</taxon>
        <taxon>Pseudomonadati</taxon>
        <taxon>Pseudomonadota</taxon>
        <taxon>Gammaproteobacteria</taxon>
        <taxon>Oceanospirillales</taxon>
        <taxon>Oceanospirillaceae</taxon>
        <taxon>Marinomonas</taxon>
    </lineage>
</organism>
<sequence length="442" mass="51392">MRAFILFILLAVCLNSYAGQDLTLKQYLDLQLNQNYQIEQLNSQTRAQSLALAVGQDYWMPTVTAVAGIQEQKSLKLGSRTYADQFNVGIESHWISNIGTEITFNIDHINGEGLGLEPLVRRQESQQITTTISQPLLKNNSLGYHQMDKKLAENQWQQFINAKNQLLLSVIRDSMSYFVDYQVALENWKIQLSLLKSLRNTEYLVNKMYEVGKATFYELEQSRLQVLLQEGEVDNAYITMNAMHNAAYLEIQSDETFQLLPFSLTRLIFLIKEVMNFPLDLDVHPDYLASLLIYKASFIKYQKNINILKPDLDIFYQYQKKRYQSSLVDEDEVYGIRFSYLLTNKSLKQEQASLKATLDSDNFEKEMLFKKLKITYERYLKIGHNFQTKVNTLEKHVELASLGVEQHKKRYTVGKTSYFSLEESQKELIDKQIDCLNAKKIC</sequence>
<protein>
    <submittedName>
        <fullName evidence="2">TolC family protein</fullName>
    </submittedName>
</protein>
<feature type="chain" id="PRO_5045369043" evidence="1">
    <location>
        <begin position="19"/>
        <end position="442"/>
    </location>
</feature>
<proteinExistence type="predicted"/>
<dbReference type="SUPFAM" id="SSF56954">
    <property type="entry name" value="Outer membrane efflux proteins (OEP)"/>
    <property type="match status" value="1"/>
</dbReference>
<feature type="signal peptide" evidence="1">
    <location>
        <begin position="1"/>
        <end position="18"/>
    </location>
</feature>
<dbReference type="EMBL" id="JAPUBN010000014">
    <property type="protein sequence ID" value="MCZ2721770.1"/>
    <property type="molecule type" value="Genomic_DNA"/>
</dbReference>
<evidence type="ECO:0000313" key="3">
    <source>
        <dbReference type="Proteomes" id="UP001149719"/>
    </source>
</evidence>
<keyword evidence="3" id="KW-1185">Reference proteome</keyword>
<evidence type="ECO:0000313" key="2">
    <source>
        <dbReference type="EMBL" id="MCZ2721770.1"/>
    </source>
</evidence>
<dbReference type="Proteomes" id="UP001149719">
    <property type="component" value="Unassembled WGS sequence"/>
</dbReference>
<accession>A0ABT4JU74</accession>
<keyword evidence="1" id="KW-0732">Signal</keyword>
<gene>
    <name evidence="2" type="ORF">O1D97_08925</name>
</gene>
<dbReference type="Gene3D" id="1.20.1600.10">
    <property type="entry name" value="Outer membrane efflux proteins (OEP)"/>
    <property type="match status" value="1"/>
</dbReference>
<name>A0ABT4JU74_9GAMM</name>
<dbReference type="RefSeq" id="WP_269124837.1">
    <property type="nucleotide sequence ID" value="NZ_JAPUBN010000014.1"/>
</dbReference>
<comment type="caution">
    <text evidence="2">The sequence shown here is derived from an EMBL/GenBank/DDBJ whole genome shotgun (WGS) entry which is preliminary data.</text>
</comment>
<reference evidence="2" key="1">
    <citation type="submission" date="2022-12" db="EMBL/GenBank/DDBJ databases">
        <title>Marinomonas 15G1-11 sp. nov, isolated from marine algae.</title>
        <authorList>
            <person name="Butt M."/>
            <person name="Choi D.G."/>
            <person name="Kim J.M."/>
            <person name="Lee J.K."/>
            <person name="Baek J.H."/>
            <person name="Jeon C.O."/>
        </authorList>
    </citation>
    <scope>NUCLEOTIDE SEQUENCE</scope>
    <source>
        <strain evidence="2">15G1-11</strain>
    </source>
</reference>
<evidence type="ECO:0000256" key="1">
    <source>
        <dbReference type="SAM" id="SignalP"/>
    </source>
</evidence>